<organism evidence="2 3">
    <name type="scientific">Sphingobium fuliginis (strain ATCC 27551)</name>
    <dbReference type="NCBI Taxonomy" id="336203"/>
    <lineage>
        <taxon>Bacteria</taxon>
        <taxon>Pseudomonadati</taxon>
        <taxon>Pseudomonadota</taxon>
        <taxon>Alphaproteobacteria</taxon>
        <taxon>Sphingomonadales</taxon>
        <taxon>Sphingomonadaceae</taxon>
        <taxon>Sphingobium</taxon>
    </lineage>
</organism>
<dbReference type="AlphaFoldDB" id="A0A292ZCZ1"/>
<evidence type="ECO:0000256" key="1">
    <source>
        <dbReference type="SAM" id="MobiDB-lite"/>
    </source>
</evidence>
<proteinExistence type="predicted"/>
<name>A0A292ZCZ1_SPHSA</name>
<protein>
    <submittedName>
        <fullName evidence="2">Uncharacterized protein</fullName>
    </submittedName>
</protein>
<comment type="caution">
    <text evidence="2">The sequence shown here is derived from an EMBL/GenBank/DDBJ whole genome shotgun (WGS) entry which is preliminary data.</text>
</comment>
<reference evidence="2 3" key="2">
    <citation type="journal article" date="2013" name="Environ. Sci. Technol.">
        <title>The 4-tert-butylphenol-utilizing bacterium Sphingobium fuliginis OMI can degrade bisphenols via phenolic ring hydroxylation and meta-cleavage pathway.</title>
        <authorList>
            <person name="Ogata Y."/>
            <person name="Goda S."/>
            <person name="Toyama T."/>
            <person name="Sei K."/>
            <person name="Ike M."/>
        </authorList>
    </citation>
    <scope>NUCLEOTIDE SEQUENCE [LARGE SCALE GENOMIC DNA]</scope>
    <source>
        <strain evidence="2 3">OMI</strain>
    </source>
</reference>
<feature type="region of interest" description="Disordered" evidence="1">
    <location>
        <begin position="41"/>
        <end position="68"/>
    </location>
</feature>
<dbReference type="Proteomes" id="UP000221538">
    <property type="component" value="Unassembled WGS sequence"/>
</dbReference>
<accession>A0A292ZCZ1</accession>
<dbReference type="EMBL" id="BEWI01000031">
    <property type="protein sequence ID" value="GAY20703.1"/>
    <property type="molecule type" value="Genomic_DNA"/>
</dbReference>
<feature type="compositionally biased region" description="Basic residues" evidence="1">
    <location>
        <begin position="58"/>
        <end position="68"/>
    </location>
</feature>
<gene>
    <name evidence="2" type="ORF">SFOMI_1233</name>
</gene>
<evidence type="ECO:0000313" key="2">
    <source>
        <dbReference type="EMBL" id="GAY20703.1"/>
    </source>
</evidence>
<evidence type="ECO:0000313" key="3">
    <source>
        <dbReference type="Proteomes" id="UP000221538"/>
    </source>
</evidence>
<reference evidence="2 3" key="1">
    <citation type="journal article" date="2013" name="Biodegradation">
        <title>Occurrence of 4-tert-butylphenol (4-t-BP) biodegradation in an aquatic sample caused by the presence of Spirodela polyrrhiza and isolation of a 4-t-BP-utilizing bacterium.</title>
        <authorList>
            <person name="Ogata Y."/>
            <person name="Toyama T."/>
            <person name="Yu N."/>
            <person name="Wang X."/>
            <person name="Sei K."/>
            <person name="Ike M."/>
        </authorList>
    </citation>
    <scope>NUCLEOTIDE SEQUENCE [LARGE SCALE GENOMIC DNA]</scope>
    <source>
        <strain evidence="2 3">OMI</strain>
    </source>
</reference>
<sequence length="68" mass="7879">MRGHHRLHRLAARPTHVLIPLSARRTLPLPKLLARGFTNVRQRRAASRDSPDILLQGRKQRSRRLKSS</sequence>